<dbReference type="AlphaFoldDB" id="A0A4R4DYH5"/>
<gene>
    <name evidence="6" type="ORF">E0486_10680</name>
</gene>
<evidence type="ECO:0000256" key="5">
    <source>
        <dbReference type="SAM" id="Phobius"/>
    </source>
</evidence>
<feature type="transmembrane region" description="Helical" evidence="5">
    <location>
        <begin position="210"/>
        <end position="231"/>
    </location>
</feature>
<dbReference type="PANTHER" id="PTHR23514:SF13">
    <property type="entry name" value="INNER MEMBRANE PROTEIN YBJJ"/>
    <property type="match status" value="1"/>
</dbReference>
<evidence type="ECO:0000256" key="4">
    <source>
        <dbReference type="ARBA" id="ARBA00023136"/>
    </source>
</evidence>
<dbReference type="RefSeq" id="WP_131852165.1">
    <property type="nucleotide sequence ID" value="NZ_SKFH01000015.1"/>
</dbReference>
<feature type="transmembrane region" description="Helical" evidence="5">
    <location>
        <begin position="50"/>
        <end position="73"/>
    </location>
</feature>
<feature type="transmembrane region" description="Helical" evidence="5">
    <location>
        <begin position="362"/>
        <end position="381"/>
    </location>
</feature>
<dbReference type="CDD" id="cd17393">
    <property type="entry name" value="MFS_MosC_like"/>
    <property type="match status" value="1"/>
</dbReference>
<feature type="transmembrane region" description="Helical" evidence="5">
    <location>
        <begin position="102"/>
        <end position="123"/>
    </location>
</feature>
<dbReference type="GO" id="GO:0016020">
    <property type="term" value="C:membrane"/>
    <property type="evidence" value="ECO:0007669"/>
    <property type="project" value="UniProtKB-SubCell"/>
</dbReference>
<reference evidence="6 7" key="1">
    <citation type="submission" date="2019-03" db="EMBL/GenBank/DDBJ databases">
        <authorList>
            <person name="Kim M.K.M."/>
        </authorList>
    </citation>
    <scope>NUCLEOTIDE SEQUENCE [LARGE SCALE GENOMIC DNA]</scope>
    <source>
        <strain evidence="6 7">17J68-15</strain>
    </source>
</reference>
<protein>
    <submittedName>
        <fullName evidence="6">MFS transporter</fullName>
    </submittedName>
</protein>
<evidence type="ECO:0000256" key="3">
    <source>
        <dbReference type="ARBA" id="ARBA00022989"/>
    </source>
</evidence>
<feature type="transmembrane region" description="Helical" evidence="5">
    <location>
        <begin position="243"/>
        <end position="264"/>
    </location>
</feature>
<comment type="caution">
    <text evidence="6">The sequence shown here is derived from an EMBL/GenBank/DDBJ whole genome shotgun (WGS) entry which is preliminary data.</text>
</comment>
<dbReference type="Pfam" id="PF07690">
    <property type="entry name" value="MFS_1"/>
    <property type="match status" value="1"/>
</dbReference>
<dbReference type="InterPro" id="IPR011701">
    <property type="entry name" value="MFS"/>
</dbReference>
<evidence type="ECO:0000313" key="6">
    <source>
        <dbReference type="EMBL" id="TCZ70596.1"/>
    </source>
</evidence>
<proteinExistence type="predicted"/>
<dbReference type="SUPFAM" id="SSF103473">
    <property type="entry name" value="MFS general substrate transporter"/>
    <property type="match status" value="1"/>
</dbReference>
<feature type="transmembrane region" description="Helical" evidence="5">
    <location>
        <begin position="331"/>
        <end position="356"/>
    </location>
</feature>
<dbReference type="InterPro" id="IPR036259">
    <property type="entry name" value="MFS_trans_sf"/>
</dbReference>
<name>A0A4R4DYH5_9BACT</name>
<dbReference type="Proteomes" id="UP000295164">
    <property type="component" value="Unassembled WGS sequence"/>
</dbReference>
<feature type="transmembrane region" description="Helical" evidence="5">
    <location>
        <begin position="276"/>
        <end position="294"/>
    </location>
</feature>
<dbReference type="EMBL" id="SKFH01000015">
    <property type="protein sequence ID" value="TCZ70596.1"/>
    <property type="molecule type" value="Genomic_DNA"/>
</dbReference>
<keyword evidence="7" id="KW-1185">Reference proteome</keyword>
<dbReference type="GO" id="GO:0022857">
    <property type="term" value="F:transmembrane transporter activity"/>
    <property type="evidence" value="ECO:0007669"/>
    <property type="project" value="InterPro"/>
</dbReference>
<keyword evidence="3 5" id="KW-1133">Transmembrane helix</keyword>
<feature type="transmembrane region" description="Helical" evidence="5">
    <location>
        <begin position="144"/>
        <end position="162"/>
    </location>
</feature>
<sequence>MPPIAATIPSPFRAQRLAVSGLFFLQGLCFASWAARIPSIQQTLGLGNAALGLVLLALPAGSFLGLLLAGWLVTRFGSRGISGIGLLCYAAVLLLIGTCTSVATLCAVLLLFGFAGNSTNIAMNTQAVGVEERYGRKILASFHGLWSLAGFTAAGIGTWAIGAQLAPVPHFMGIALVIAAGLAAVYPYLYKEPPAHTADTPLLVLPGKELLPLGVLCFCSMICEGALFDWSNVYFEKVVHARGAWAGAGYTAFMATMATGRFVADRISHRFGTYPTIQASACLVVAGLLLAVAWPTVPGALVGFLLVGFGVSSVVPLVYSEAGRGSRNTGAALAAVSSIGFLGFLAGPPIIGLLAGAFSLRASFLFVAVMGTGVFVLARIASSKAKTHGPQ</sequence>
<feature type="transmembrane region" description="Helical" evidence="5">
    <location>
        <begin position="168"/>
        <end position="189"/>
    </location>
</feature>
<feature type="transmembrane region" description="Helical" evidence="5">
    <location>
        <begin position="300"/>
        <end position="319"/>
    </location>
</feature>
<accession>A0A4R4DYH5</accession>
<organism evidence="6 7">
    <name type="scientific">Flaviaesturariibacter aridisoli</name>
    <dbReference type="NCBI Taxonomy" id="2545761"/>
    <lineage>
        <taxon>Bacteria</taxon>
        <taxon>Pseudomonadati</taxon>
        <taxon>Bacteroidota</taxon>
        <taxon>Chitinophagia</taxon>
        <taxon>Chitinophagales</taxon>
        <taxon>Chitinophagaceae</taxon>
        <taxon>Flaviaestuariibacter</taxon>
    </lineage>
</organism>
<dbReference type="InterPro" id="IPR051788">
    <property type="entry name" value="MFS_Transporter"/>
</dbReference>
<dbReference type="OrthoDB" id="9809599at2"/>
<dbReference type="PANTHER" id="PTHR23514">
    <property type="entry name" value="BYPASS OF STOP CODON PROTEIN 6"/>
    <property type="match status" value="1"/>
</dbReference>
<keyword evidence="4 5" id="KW-0472">Membrane</keyword>
<evidence type="ECO:0000313" key="7">
    <source>
        <dbReference type="Proteomes" id="UP000295164"/>
    </source>
</evidence>
<evidence type="ECO:0000256" key="1">
    <source>
        <dbReference type="ARBA" id="ARBA00004141"/>
    </source>
</evidence>
<dbReference type="Gene3D" id="1.20.1250.20">
    <property type="entry name" value="MFS general substrate transporter like domains"/>
    <property type="match status" value="2"/>
</dbReference>
<evidence type="ECO:0000256" key="2">
    <source>
        <dbReference type="ARBA" id="ARBA00022692"/>
    </source>
</evidence>
<keyword evidence="2 5" id="KW-0812">Transmembrane</keyword>
<comment type="subcellular location">
    <subcellularLocation>
        <location evidence="1">Membrane</location>
        <topology evidence="1">Multi-pass membrane protein</topology>
    </subcellularLocation>
</comment>